<evidence type="ECO:0000313" key="2">
    <source>
        <dbReference type="Proteomes" id="UP000615755"/>
    </source>
</evidence>
<organism evidence="1 2">
    <name type="scientific">Pseudoalteromonas aurantia 208</name>
    <dbReference type="NCBI Taxonomy" id="1314867"/>
    <lineage>
        <taxon>Bacteria</taxon>
        <taxon>Pseudomonadati</taxon>
        <taxon>Pseudomonadota</taxon>
        <taxon>Gammaproteobacteria</taxon>
        <taxon>Alteromonadales</taxon>
        <taxon>Pseudoalteromonadaceae</taxon>
        <taxon>Pseudoalteromonas</taxon>
    </lineage>
</organism>
<dbReference type="EMBL" id="AQGV01000012">
    <property type="protein sequence ID" value="MBE0367810.1"/>
    <property type="molecule type" value="Genomic_DNA"/>
</dbReference>
<accession>A0ABR9EA15</accession>
<dbReference type="InterPro" id="IPR029068">
    <property type="entry name" value="Glyas_Bleomycin-R_OHBP_Dase"/>
</dbReference>
<name>A0ABR9EA15_9GAMM</name>
<dbReference type="Proteomes" id="UP000615755">
    <property type="component" value="Unassembled WGS sequence"/>
</dbReference>
<dbReference type="SUPFAM" id="SSF54593">
    <property type="entry name" value="Glyoxalase/Bleomycin resistance protein/Dihydroxybiphenyl dioxygenase"/>
    <property type="match status" value="1"/>
</dbReference>
<evidence type="ECO:0008006" key="3">
    <source>
        <dbReference type="Google" id="ProtNLM"/>
    </source>
</evidence>
<gene>
    <name evidence="1" type="ORF">PAUR_a1260</name>
</gene>
<proteinExistence type="predicted"/>
<comment type="caution">
    <text evidence="1">The sequence shown here is derived from an EMBL/GenBank/DDBJ whole genome shotgun (WGS) entry which is preliminary data.</text>
</comment>
<dbReference type="RefSeq" id="WP_192507184.1">
    <property type="nucleotide sequence ID" value="NZ_AQGV01000012.1"/>
</dbReference>
<evidence type="ECO:0000313" key="1">
    <source>
        <dbReference type="EMBL" id="MBE0367810.1"/>
    </source>
</evidence>
<reference evidence="1 2" key="1">
    <citation type="submission" date="2015-03" db="EMBL/GenBank/DDBJ databases">
        <title>Genome sequence of Pseudoalteromonas aurantia.</title>
        <authorList>
            <person name="Xie B.-B."/>
            <person name="Rong J.-C."/>
            <person name="Qin Q.-L."/>
            <person name="Zhang Y.-Z."/>
        </authorList>
    </citation>
    <scope>NUCLEOTIDE SEQUENCE [LARGE SCALE GENOMIC DNA]</scope>
    <source>
        <strain evidence="1 2">208</strain>
    </source>
</reference>
<dbReference type="Gene3D" id="3.10.180.10">
    <property type="entry name" value="2,3-Dihydroxybiphenyl 1,2-Dioxygenase, domain 1"/>
    <property type="match status" value="1"/>
</dbReference>
<keyword evidence="2" id="KW-1185">Reference proteome</keyword>
<protein>
    <recommendedName>
        <fullName evidence="3">Glyoxalase</fullName>
    </recommendedName>
</protein>
<dbReference type="PANTHER" id="PTHR39434:SF1">
    <property type="entry name" value="VOC DOMAIN-CONTAINING PROTEIN"/>
    <property type="match status" value="1"/>
</dbReference>
<sequence length="128" mass="14719">MSNPFHLSFVVPELRLSEEFYVNFLGCKKGRDTGKWIDIIFFGHQLTLHQETETMKAQSIDHFGVILEKAEWLSIIQKVEVDTLPFVLPPNEKTNDDNSESGKFIINDPAGNLIEFKFYKKSPLIMVS</sequence>
<dbReference type="PANTHER" id="PTHR39434">
    <property type="match status" value="1"/>
</dbReference>